<dbReference type="EMBL" id="JACTNZ010000011">
    <property type="protein sequence ID" value="KAG5524436.1"/>
    <property type="molecule type" value="Genomic_DNA"/>
</dbReference>
<evidence type="ECO:0000313" key="2">
    <source>
        <dbReference type="EMBL" id="KAG5524436.1"/>
    </source>
</evidence>
<protein>
    <submittedName>
        <fullName evidence="2">Uncharacterized protein</fullName>
    </submittedName>
</protein>
<keyword evidence="1" id="KW-0812">Transmembrane</keyword>
<evidence type="ECO:0000313" key="3">
    <source>
        <dbReference type="Proteomes" id="UP000823749"/>
    </source>
</evidence>
<evidence type="ECO:0000256" key="1">
    <source>
        <dbReference type="SAM" id="Phobius"/>
    </source>
</evidence>
<comment type="caution">
    <text evidence="2">The sequence shown here is derived from an EMBL/GenBank/DDBJ whole genome shotgun (WGS) entry which is preliminary data.</text>
</comment>
<dbReference type="Proteomes" id="UP000823749">
    <property type="component" value="Chromosome 11"/>
</dbReference>
<gene>
    <name evidence="2" type="ORF">RHGRI_031182</name>
</gene>
<organism evidence="2 3">
    <name type="scientific">Rhododendron griersonianum</name>
    <dbReference type="NCBI Taxonomy" id="479676"/>
    <lineage>
        <taxon>Eukaryota</taxon>
        <taxon>Viridiplantae</taxon>
        <taxon>Streptophyta</taxon>
        <taxon>Embryophyta</taxon>
        <taxon>Tracheophyta</taxon>
        <taxon>Spermatophyta</taxon>
        <taxon>Magnoliopsida</taxon>
        <taxon>eudicotyledons</taxon>
        <taxon>Gunneridae</taxon>
        <taxon>Pentapetalae</taxon>
        <taxon>asterids</taxon>
        <taxon>Ericales</taxon>
        <taxon>Ericaceae</taxon>
        <taxon>Ericoideae</taxon>
        <taxon>Rhodoreae</taxon>
        <taxon>Rhododendron</taxon>
    </lineage>
</organism>
<keyword evidence="1" id="KW-1133">Transmembrane helix</keyword>
<proteinExistence type="predicted"/>
<dbReference type="AlphaFoldDB" id="A0AAV6I7E1"/>
<keyword evidence="1" id="KW-0472">Membrane</keyword>
<sequence>MSQDSLSFCGWLFLAGFLPKIGCVIGGLSMIASVCCAVGEWSLIPICFLIVLSPLLFGYGLGLVVAFQPMRGISILKFSGVFFTVREVL</sequence>
<name>A0AAV6I7E1_9ERIC</name>
<feature type="transmembrane region" description="Helical" evidence="1">
    <location>
        <begin position="46"/>
        <end position="67"/>
    </location>
</feature>
<keyword evidence="3" id="KW-1185">Reference proteome</keyword>
<accession>A0AAV6I7E1</accession>
<reference evidence="2" key="1">
    <citation type="submission" date="2020-08" db="EMBL/GenBank/DDBJ databases">
        <title>Plant Genome Project.</title>
        <authorList>
            <person name="Zhang R.-G."/>
        </authorList>
    </citation>
    <scope>NUCLEOTIDE SEQUENCE</scope>
    <source>
        <strain evidence="2">WSP0</strain>
        <tissue evidence="2">Leaf</tissue>
    </source>
</reference>